<gene>
    <name evidence="2" type="ORF">U0035_08390</name>
</gene>
<evidence type="ECO:0000313" key="2">
    <source>
        <dbReference type="EMBL" id="WQD40160.1"/>
    </source>
</evidence>
<feature type="transmembrane region" description="Helical" evidence="1">
    <location>
        <begin position="98"/>
        <end position="116"/>
    </location>
</feature>
<reference evidence="2 3" key="1">
    <citation type="submission" date="2023-12" db="EMBL/GenBank/DDBJ databases">
        <title>Genome sequencing and assembly of bacterial species from a model synthetic community.</title>
        <authorList>
            <person name="Hogle S.L."/>
        </authorList>
    </citation>
    <scope>NUCLEOTIDE SEQUENCE [LARGE SCALE GENOMIC DNA]</scope>
    <source>
        <strain evidence="2 3">HAMBI_3031</strain>
    </source>
</reference>
<dbReference type="InterPro" id="IPR021257">
    <property type="entry name" value="DUF2809"/>
</dbReference>
<feature type="transmembrane region" description="Helical" evidence="1">
    <location>
        <begin position="7"/>
        <end position="27"/>
    </location>
</feature>
<keyword evidence="1" id="KW-0812">Transmembrane</keyword>
<dbReference type="RefSeq" id="WP_114789545.1">
    <property type="nucleotide sequence ID" value="NZ_CP139960.1"/>
</dbReference>
<accession>A0ABZ0WA37</accession>
<keyword evidence="3" id="KW-1185">Reference proteome</keyword>
<evidence type="ECO:0000313" key="3">
    <source>
        <dbReference type="Proteomes" id="UP001325680"/>
    </source>
</evidence>
<feature type="transmembrane region" description="Helical" evidence="1">
    <location>
        <begin position="33"/>
        <end position="52"/>
    </location>
</feature>
<proteinExistence type="predicted"/>
<protein>
    <submittedName>
        <fullName evidence="2">DUF2809 domain-containing protein</fullName>
    </submittedName>
</protein>
<dbReference type="Proteomes" id="UP001325680">
    <property type="component" value="Chromosome"/>
</dbReference>
<feature type="transmembrane region" description="Helical" evidence="1">
    <location>
        <begin position="59"/>
        <end position="78"/>
    </location>
</feature>
<dbReference type="EMBL" id="CP139960">
    <property type="protein sequence ID" value="WQD40160.1"/>
    <property type="molecule type" value="Genomic_DNA"/>
</dbReference>
<keyword evidence="1" id="KW-0472">Membrane</keyword>
<organism evidence="2 3">
    <name type="scientific">Niabella yanshanensis</name>
    <dbReference type="NCBI Taxonomy" id="577386"/>
    <lineage>
        <taxon>Bacteria</taxon>
        <taxon>Pseudomonadati</taxon>
        <taxon>Bacteroidota</taxon>
        <taxon>Chitinophagia</taxon>
        <taxon>Chitinophagales</taxon>
        <taxon>Chitinophagaceae</taxon>
        <taxon>Niabella</taxon>
    </lineage>
</organism>
<dbReference type="Pfam" id="PF10990">
    <property type="entry name" value="DUF2809"/>
    <property type="match status" value="1"/>
</dbReference>
<sequence>MLIFRKKYFFSFVLLFVVEVLIALYIHDNFVRPYIGDVFVVILIYCFVKSFIKLPVLPAATGVLVFSFIIETLQYFNIVDRLGLGHSKLARTVIGTSFAWEDIGAYVAGFIIILLAERSGSIKTKDR</sequence>
<name>A0ABZ0WA37_9BACT</name>
<keyword evidence="1" id="KW-1133">Transmembrane helix</keyword>
<evidence type="ECO:0000256" key="1">
    <source>
        <dbReference type="SAM" id="Phobius"/>
    </source>
</evidence>